<dbReference type="AlphaFoldDB" id="A0A109UGW5"/>
<dbReference type="RefSeq" id="WP_067631961.1">
    <property type="nucleotide sequence ID" value="NZ_CP013213.1"/>
</dbReference>
<comment type="subcellular location">
    <subcellularLocation>
        <location evidence="1">Membrane</location>
    </subcellularLocation>
</comment>
<gene>
    <name evidence="10" type="ORF">AOC36_04795</name>
</gene>
<evidence type="ECO:0000256" key="1">
    <source>
        <dbReference type="ARBA" id="ARBA00004370"/>
    </source>
</evidence>
<keyword evidence="7" id="KW-0131">Cell cycle</keyword>
<evidence type="ECO:0000256" key="6">
    <source>
        <dbReference type="ARBA" id="ARBA00023136"/>
    </source>
</evidence>
<evidence type="ECO:0000313" key="10">
    <source>
        <dbReference type="EMBL" id="AMC93315.1"/>
    </source>
</evidence>
<keyword evidence="3" id="KW-0132">Cell division</keyword>
<dbReference type="GO" id="GO:0005886">
    <property type="term" value="C:plasma membrane"/>
    <property type="evidence" value="ECO:0007669"/>
    <property type="project" value="TreeGrafter"/>
</dbReference>
<reference evidence="10 11" key="1">
    <citation type="submission" date="2015-10" db="EMBL/GenBank/DDBJ databases">
        <title>Erysipelothrix larvae sp. LV19 isolated from the larval gut of the rhinoceros beetle, Trypoxylus dichotomus.</title>
        <authorList>
            <person name="Lim S."/>
            <person name="Kim B.-C."/>
        </authorList>
    </citation>
    <scope>NUCLEOTIDE SEQUENCE [LARGE SCALE GENOMIC DNA]</scope>
    <source>
        <strain evidence="10 11">LV19</strain>
    </source>
</reference>
<name>A0A109UGW5_9FIRM</name>
<evidence type="ECO:0000256" key="4">
    <source>
        <dbReference type="ARBA" id="ARBA00022692"/>
    </source>
</evidence>
<evidence type="ECO:0000313" key="11">
    <source>
        <dbReference type="Proteomes" id="UP000063781"/>
    </source>
</evidence>
<dbReference type="Gene3D" id="3.40.50.10960">
    <property type="match status" value="1"/>
</dbReference>
<dbReference type="PANTHER" id="PTHR37820:SF1">
    <property type="entry name" value="CELL DIVISION PROTEIN FTSQ"/>
    <property type="match status" value="1"/>
</dbReference>
<keyword evidence="4 8" id="KW-0812">Transmembrane</keyword>
<protein>
    <recommendedName>
        <fullName evidence="9">POTRA domain-containing protein</fullName>
    </recommendedName>
</protein>
<accession>A0A109UGW5</accession>
<dbReference type="PANTHER" id="PTHR37820">
    <property type="entry name" value="CELL DIVISION PROTEIN DIVIB"/>
    <property type="match status" value="1"/>
</dbReference>
<dbReference type="EMBL" id="CP013213">
    <property type="protein sequence ID" value="AMC93315.1"/>
    <property type="molecule type" value="Genomic_DNA"/>
</dbReference>
<evidence type="ECO:0000256" key="2">
    <source>
        <dbReference type="ARBA" id="ARBA00022475"/>
    </source>
</evidence>
<dbReference type="STRING" id="1514105.AOC36_04795"/>
<dbReference type="GO" id="GO:0051301">
    <property type="term" value="P:cell division"/>
    <property type="evidence" value="ECO:0007669"/>
    <property type="project" value="UniProtKB-KW"/>
</dbReference>
<feature type="domain" description="POTRA" evidence="9">
    <location>
        <begin position="62"/>
        <end position="131"/>
    </location>
</feature>
<evidence type="ECO:0000256" key="7">
    <source>
        <dbReference type="ARBA" id="ARBA00023306"/>
    </source>
</evidence>
<dbReference type="InterPro" id="IPR050487">
    <property type="entry name" value="FtsQ_DivIB"/>
</dbReference>
<feature type="transmembrane region" description="Helical" evidence="8">
    <location>
        <begin position="36"/>
        <end position="56"/>
    </location>
</feature>
<keyword evidence="6 8" id="KW-0472">Membrane</keyword>
<dbReference type="Proteomes" id="UP000063781">
    <property type="component" value="Chromosome"/>
</dbReference>
<dbReference type="OrthoDB" id="1819027at2"/>
<dbReference type="KEGG" id="erl:AOC36_04795"/>
<dbReference type="InterPro" id="IPR034746">
    <property type="entry name" value="POTRA"/>
</dbReference>
<keyword evidence="5 8" id="KW-1133">Transmembrane helix</keyword>
<keyword evidence="2" id="KW-1003">Cell membrane</keyword>
<evidence type="ECO:0000256" key="5">
    <source>
        <dbReference type="ARBA" id="ARBA00022989"/>
    </source>
</evidence>
<evidence type="ECO:0000256" key="8">
    <source>
        <dbReference type="SAM" id="Phobius"/>
    </source>
</evidence>
<proteinExistence type="predicted"/>
<keyword evidence="11" id="KW-1185">Reference proteome</keyword>
<evidence type="ECO:0000259" key="9">
    <source>
        <dbReference type="PROSITE" id="PS51779"/>
    </source>
</evidence>
<organism evidence="10 11">
    <name type="scientific">Erysipelothrix larvae</name>
    <dbReference type="NCBI Taxonomy" id="1514105"/>
    <lineage>
        <taxon>Bacteria</taxon>
        <taxon>Bacillati</taxon>
        <taxon>Bacillota</taxon>
        <taxon>Erysipelotrichia</taxon>
        <taxon>Erysipelotrichales</taxon>
        <taxon>Erysipelotrichaceae</taxon>
        <taxon>Erysipelothrix</taxon>
    </lineage>
</organism>
<dbReference type="PROSITE" id="PS51779">
    <property type="entry name" value="POTRA"/>
    <property type="match status" value="1"/>
</dbReference>
<sequence length="273" mass="31445">MSRRRVHEEQESHVEKVQKELLAKKKLARKRRRKRIMRRIMFILVFVLVISGIVYVDNQPFSRVSSVDVVGNNYINSDIILNESNVEIGDRLIFTLSHFVNRRISNIPGVALSETNVYYTKGKVVLNVKEKEVVAYLAEGPTVLFADNALYVTASNSYADFPLLVGFTNDIINAHPEFADKLSRIEKTAFYNISEIHYEVNEFETLYMRFVMNNGFKVFTSVENMMLMNHYTEIVSSVMNGDHPDNRCIYFLDYYEDVPDSQVSIAKPCGGNQ</sequence>
<evidence type="ECO:0000256" key="3">
    <source>
        <dbReference type="ARBA" id="ARBA00022618"/>
    </source>
</evidence>